<comment type="similarity">
    <text evidence="2">Belongs to the GmhB family.</text>
</comment>
<dbReference type="Proteomes" id="UP001152321">
    <property type="component" value="Unassembled WGS sequence"/>
</dbReference>
<name>A0ABT6DFY4_9BACT</name>
<protein>
    <recommendedName>
        <fullName evidence="7">D,D-heptose 1,7-bisphosphate phosphatase</fullName>
    </recommendedName>
</protein>
<evidence type="ECO:0000256" key="5">
    <source>
        <dbReference type="ARBA" id="ARBA00022801"/>
    </source>
</evidence>
<evidence type="ECO:0000313" key="8">
    <source>
        <dbReference type="EMBL" id="MDG0815742.1"/>
    </source>
</evidence>
<dbReference type="InterPro" id="IPR004446">
    <property type="entry name" value="Heptose_bisP_phosphatase"/>
</dbReference>
<accession>A0ABT6DFY4</accession>
<dbReference type="RefSeq" id="WP_277577212.1">
    <property type="nucleotide sequence ID" value="NZ_JANRMI010000001.1"/>
</dbReference>
<dbReference type="Gene3D" id="3.40.50.1000">
    <property type="entry name" value="HAD superfamily/HAD-like"/>
    <property type="match status" value="1"/>
</dbReference>
<dbReference type="PANTHER" id="PTHR42891:SF1">
    <property type="entry name" value="D-GLYCERO-BETA-D-MANNO-HEPTOSE-1,7-BISPHOSPHATE 7-PHOSPHATASE"/>
    <property type="match status" value="1"/>
</dbReference>
<comment type="subcellular location">
    <subcellularLocation>
        <location evidence="1">Cytoplasm</location>
    </subcellularLocation>
</comment>
<evidence type="ECO:0000256" key="6">
    <source>
        <dbReference type="ARBA" id="ARBA00023277"/>
    </source>
</evidence>
<sequence>MQIWEQLIADTVQLGGTLVFIKEQVPADMSQWLAPFKNSSNCDLPVVTRSVQDLLSRKFQTKSQDLIFFFESQKTFISSLNSVLQGQRILLADGSAIQGIDFAWKEASLSQWISSLKAVEAYLASAKPLHENLSTQEAPCLFLDRDDVVVRNVPYNNDPAKVELMPGAVELINQAHADGFWVALVTNQSGLGRGRISWLEYKGVHQQMLQLLAAQGCWIDECVWASFIENEAVIEGRLFASLRKPRAGMFQLVHDKLRTRMADSFMVGDSATDLIAAHSAGVKHLHLFNSEKFAKEEATLREYQKNHPQFQFHVLKNLSDLKLGN</sequence>
<dbReference type="NCBIfam" id="TIGR01656">
    <property type="entry name" value="Histidinol-ppas"/>
    <property type="match status" value="1"/>
</dbReference>
<reference evidence="8" key="1">
    <citation type="submission" date="2022-08" db="EMBL/GenBank/DDBJ databases">
        <title>Novel Bdellovibrio Species Isolated from Svalbard: Designation Bdellovibrio svalbardensis.</title>
        <authorList>
            <person name="Mitchell R.J."/>
            <person name="Choi S.Y."/>
        </authorList>
    </citation>
    <scope>NUCLEOTIDE SEQUENCE</scope>
    <source>
        <strain evidence="8">PAP01</strain>
    </source>
</reference>
<dbReference type="PANTHER" id="PTHR42891">
    <property type="entry name" value="D-GLYCERO-BETA-D-MANNO-HEPTOSE-1,7-BISPHOSPHATE 7-PHOSPHATASE"/>
    <property type="match status" value="1"/>
</dbReference>
<dbReference type="EMBL" id="JANRMI010000001">
    <property type="protein sequence ID" value="MDG0815742.1"/>
    <property type="molecule type" value="Genomic_DNA"/>
</dbReference>
<gene>
    <name evidence="8" type="ORF">NWE73_05180</name>
</gene>
<keyword evidence="3" id="KW-0963">Cytoplasm</keyword>
<dbReference type="InterPro" id="IPR023214">
    <property type="entry name" value="HAD_sf"/>
</dbReference>
<dbReference type="InterPro" id="IPR036412">
    <property type="entry name" value="HAD-like_sf"/>
</dbReference>
<keyword evidence="9" id="KW-1185">Reference proteome</keyword>
<organism evidence="8 9">
    <name type="scientific">Bdellovibrio svalbardensis</name>
    <dbReference type="NCBI Taxonomy" id="2972972"/>
    <lineage>
        <taxon>Bacteria</taxon>
        <taxon>Pseudomonadati</taxon>
        <taxon>Bdellovibrionota</taxon>
        <taxon>Bdellovibrionia</taxon>
        <taxon>Bdellovibrionales</taxon>
        <taxon>Pseudobdellovibrionaceae</taxon>
        <taxon>Bdellovibrio</taxon>
    </lineage>
</organism>
<evidence type="ECO:0000256" key="2">
    <source>
        <dbReference type="ARBA" id="ARBA00005628"/>
    </source>
</evidence>
<proteinExistence type="inferred from homology"/>
<dbReference type="Pfam" id="PF13242">
    <property type="entry name" value="Hydrolase_like"/>
    <property type="match status" value="1"/>
</dbReference>
<dbReference type="NCBIfam" id="TIGR01662">
    <property type="entry name" value="HAD-SF-IIIA"/>
    <property type="match status" value="1"/>
</dbReference>
<evidence type="ECO:0000313" key="9">
    <source>
        <dbReference type="Proteomes" id="UP001152321"/>
    </source>
</evidence>
<dbReference type="SUPFAM" id="SSF56784">
    <property type="entry name" value="HAD-like"/>
    <property type="match status" value="1"/>
</dbReference>
<keyword evidence="4" id="KW-0479">Metal-binding</keyword>
<dbReference type="GO" id="GO:0016787">
    <property type="term" value="F:hydrolase activity"/>
    <property type="evidence" value="ECO:0007669"/>
    <property type="project" value="UniProtKB-KW"/>
</dbReference>
<dbReference type="InterPro" id="IPR006549">
    <property type="entry name" value="HAD-SF_hydro_IIIA"/>
</dbReference>
<comment type="caution">
    <text evidence="8">The sequence shown here is derived from an EMBL/GenBank/DDBJ whole genome shotgun (WGS) entry which is preliminary data.</text>
</comment>
<evidence type="ECO:0000256" key="7">
    <source>
        <dbReference type="ARBA" id="ARBA00031828"/>
    </source>
</evidence>
<evidence type="ECO:0000256" key="4">
    <source>
        <dbReference type="ARBA" id="ARBA00022723"/>
    </source>
</evidence>
<keyword evidence="6" id="KW-0119">Carbohydrate metabolism</keyword>
<dbReference type="InterPro" id="IPR006543">
    <property type="entry name" value="Histidinol-phos"/>
</dbReference>
<evidence type="ECO:0000256" key="1">
    <source>
        <dbReference type="ARBA" id="ARBA00004496"/>
    </source>
</evidence>
<evidence type="ECO:0000256" key="3">
    <source>
        <dbReference type="ARBA" id="ARBA00022490"/>
    </source>
</evidence>
<keyword evidence="5 8" id="KW-0378">Hydrolase</keyword>